<dbReference type="AlphaFoldDB" id="A0A2P2KYM9"/>
<proteinExistence type="predicted"/>
<evidence type="ECO:0000256" key="1">
    <source>
        <dbReference type="SAM" id="MobiDB-lite"/>
    </source>
</evidence>
<evidence type="ECO:0000313" key="2">
    <source>
        <dbReference type="EMBL" id="MBX10814.1"/>
    </source>
</evidence>
<protein>
    <submittedName>
        <fullName evidence="2">Putative calcium-binding protein CML49</fullName>
    </submittedName>
</protein>
<name>A0A2P2KYM9_RHIMU</name>
<accession>A0A2P2KYM9</accession>
<reference evidence="2" key="1">
    <citation type="submission" date="2018-02" db="EMBL/GenBank/DDBJ databases">
        <title>Rhizophora mucronata_Transcriptome.</title>
        <authorList>
            <person name="Meera S.P."/>
            <person name="Sreeshan A."/>
            <person name="Augustine A."/>
        </authorList>
    </citation>
    <scope>NUCLEOTIDE SEQUENCE</scope>
    <source>
        <tissue evidence="2">Leaf</tissue>
    </source>
</reference>
<dbReference type="EMBL" id="GGEC01030330">
    <property type="protein sequence ID" value="MBX10814.1"/>
    <property type="molecule type" value="Transcribed_RNA"/>
</dbReference>
<feature type="region of interest" description="Disordered" evidence="1">
    <location>
        <begin position="15"/>
        <end position="36"/>
    </location>
</feature>
<sequence length="58" mass="6482">MKLSYSMDLFFPPDLSNLETSKSRRKGERANPKLNRASRSSLTSILPLLSLSNLSKIA</sequence>
<organism evidence="2">
    <name type="scientific">Rhizophora mucronata</name>
    <name type="common">Asiatic mangrove</name>
    <dbReference type="NCBI Taxonomy" id="61149"/>
    <lineage>
        <taxon>Eukaryota</taxon>
        <taxon>Viridiplantae</taxon>
        <taxon>Streptophyta</taxon>
        <taxon>Embryophyta</taxon>
        <taxon>Tracheophyta</taxon>
        <taxon>Spermatophyta</taxon>
        <taxon>Magnoliopsida</taxon>
        <taxon>eudicotyledons</taxon>
        <taxon>Gunneridae</taxon>
        <taxon>Pentapetalae</taxon>
        <taxon>rosids</taxon>
        <taxon>fabids</taxon>
        <taxon>Malpighiales</taxon>
        <taxon>Rhizophoraceae</taxon>
        <taxon>Rhizophora</taxon>
    </lineage>
</organism>